<comment type="caution">
    <text evidence="2">The sequence shown here is derived from an EMBL/GenBank/DDBJ whole genome shotgun (WGS) entry which is preliminary data.</text>
</comment>
<dbReference type="InterPro" id="IPR028274">
    <property type="entry name" value="TerY-C"/>
</dbReference>
<gene>
    <name evidence="2" type="ORF">IAC07_02875</name>
</gene>
<reference evidence="2" key="2">
    <citation type="journal article" date="2021" name="PeerJ">
        <title>Extensive microbial diversity within the chicken gut microbiome revealed by metagenomics and culture.</title>
        <authorList>
            <person name="Gilroy R."/>
            <person name="Ravi A."/>
            <person name="Getino M."/>
            <person name="Pursley I."/>
            <person name="Horton D.L."/>
            <person name="Alikhan N.F."/>
            <person name="Baker D."/>
            <person name="Gharbi K."/>
            <person name="Hall N."/>
            <person name="Watson M."/>
            <person name="Adriaenssens E.M."/>
            <person name="Foster-Nyarko E."/>
            <person name="Jarju S."/>
            <person name="Secka A."/>
            <person name="Antonio M."/>
            <person name="Oren A."/>
            <person name="Chaudhuri R.R."/>
            <person name="La Ragione R."/>
            <person name="Hildebrand F."/>
            <person name="Pallen M.J."/>
        </authorList>
    </citation>
    <scope>NUCLEOTIDE SEQUENCE</scope>
    <source>
        <strain evidence="2">F1-3629</strain>
    </source>
</reference>
<accession>A0A940IG78</accession>
<proteinExistence type="predicted"/>
<protein>
    <recommendedName>
        <fullName evidence="1">TerY-C metal binding domain-containing protein</fullName>
    </recommendedName>
</protein>
<evidence type="ECO:0000313" key="2">
    <source>
        <dbReference type="EMBL" id="MBO8453654.1"/>
    </source>
</evidence>
<reference evidence="2" key="1">
    <citation type="submission" date="2020-10" db="EMBL/GenBank/DDBJ databases">
        <authorList>
            <person name="Gilroy R."/>
        </authorList>
    </citation>
    <scope>NUCLEOTIDE SEQUENCE</scope>
    <source>
        <strain evidence="2">F1-3629</strain>
    </source>
</reference>
<evidence type="ECO:0000313" key="3">
    <source>
        <dbReference type="Proteomes" id="UP000771749"/>
    </source>
</evidence>
<dbReference type="AlphaFoldDB" id="A0A940IG78"/>
<dbReference type="Proteomes" id="UP000771749">
    <property type="component" value="Unassembled WGS sequence"/>
</dbReference>
<dbReference type="EMBL" id="JADIMJ010000044">
    <property type="protein sequence ID" value="MBO8453654.1"/>
    <property type="molecule type" value="Genomic_DNA"/>
</dbReference>
<feature type="domain" description="TerY-C metal binding" evidence="1">
    <location>
        <begin position="10"/>
        <end position="110"/>
    </location>
</feature>
<dbReference type="Pfam" id="PF15616">
    <property type="entry name" value="TerY_C"/>
    <property type="match status" value="1"/>
</dbReference>
<name>A0A940IG78_9BACT</name>
<sequence length="120" mass="13376">MKHPKRDDMVVMATCQQTRLPFGITVRRVEKEFEFNWAFKISESSAKKEGFYRNKVRGNIYNGAGYPGCPHCGATSWFQCGKCSSFVCMRPGQKTVKCPVCGNEGGVYESDNFELSGGAI</sequence>
<organism evidence="2 3">
    <name type="scientific">Candidatus Cryptobacteroides gallistercoris</name>
    <dbReference type="NCBI Taxonomy" id="2840765"/>
    <lineage>
        <taxon>Bacteria</taxon>
        <taxon>Pseudomonadati</taxon>
        <taxon>Bacteroidota</taxon>
        <taxon>Bacteroidia</taxon>
        <taxon>Bacteroidales</taxon>
        <taxon>Candidatus Cryptobacteroides</taxon>
    </lineage>
</organism>
<evidence type="ECO:0000259" key="1">
    <source>
        <dbReference type="Pfam" id="PF15616"/>
    </source>
</evidence>